<accession>A0A2M7X2H7</accession>
<keyword evidence="1" id="KW-0812">Transmembrane</keyword>
<evidence type="ECO:0000313" key="3">
    <source>
        <dbReference type="Proteomes" id="UP000231195"/>
    </source>
</evidence>
<dbReference type="Proteomes" id="UP000231195">
    <property type="component" value="Unassembled WGS sequence"/>
</dbReference>
<proteinExistence type="predicted"/>
<sequence length="223" mass="25457">MRKELIVGGIVVIVIAGYFLFPTIKDVVTNIPTPTPEDSIDTSDWKTYTNEEYGFSFKYPKDLTIETPESTSSKQLVSFGKRGPNDLQDIHPNDSLWFEIYVSDLGSNFNEFVNSNVYERLIIEGDDTTGATEGEKLIQIYDDDYLTINDKEAFGFSYIDFTGTFDLDLTEIKRTRITRTSYIRLNNNQILVFSSDLRDSTMTNLESYSEVFNEIATSLQSSR</sequence>
<keyword evidence="1" id="KW-0472">Membrane</keyword>
<keyword evidence="1" id="KW-1133">Transmembrane helix</keyword>
<organism evidence="2 3">
    <name type="scientific">candidate division WWE3 bacterium CG_4_9_14_3_um_filter_39_7</name>
    <dbReference type="NCBI Taxonomy" id="1975080"/>
    <lineage>
        <taxon>Bacteria</taxon>
        <taxon>Katanobacteria</taxon>
    </lineage>
</organism>
<feature type="transmembrane region" description="Helical" evidence="1">
    <location>
        <begin position="5"/>
        <end position="24"/>
    </location>
</feature>
<dbReference type="AlphaFoldDB" id="A0A2M7X2H7"/>
<gene>
    <name evidence="2" type="ORF">CO179_02535</name>
</gene>
<reference evidence="3" key="1">
    <citation type="submission" date="2017-09" db="EMBL/GenBank/DDBJ databases">
        <title>Depth-based differentiation of microbial function through sediment-hosted aquifers and enrichment of novel symbionts in the deep terrestrial subsurface.</title>
        <authorList>
            <person name="Probst A.J."/>
            <person name="Ladd B."/>
            <person name="Jarett J.K."/>
            <person name="Geller-Mcgrath D.E."/>
            <person name="Sieber C.M.K."/>
            <person name="Emerson J.B."/>
            <person name="Anantharaman K."/>
            <person name="Thomas B.C."/>
            <person name="Malmstrom R."/>
            <person name="Stieglmeier M."/>
            <person name="Klingl A."/>
            <person name="Woyke T."/>
            <person name="Ryan C.M."/>
            <person name="Banfield J.F."/>
        </authorList>
    </citation>
    <scope>NUCLEOTIDE SEQUENCE [LARGE SCALE GENOMIC DNA]</scope>
</reference>
<evidence type="ECO:0000256" key="1">
    <source>
        <dbReference type="SAM" id="Phobius"/>
    </source>
</evidence>
<dbReference type="EMBL" id="PFWZ01000088">
    <property type="protein sequence ID" value="PJA40347.1"/>
    <property type="molecule type" value="Genomic_DNA"/>
</dbReference>
<name>A0A2M7X2H7_UNCKA</name>
<protein>
    <submittedName>
        <fullName evidence="2">Uncharacterized protein</fullName>
    </submittedName>
</protein>
<evidence type="ECO:0000313" key="2">
    <source>
        <dbReference type="EMBL" id="PJA40347.1"/>
    </source>
</evidence>
<comment type="caution">
    <text evidence="2">The sequence shown here is derived from an EMBL/GenBank/DDBJ whole genome shotgun (WGS) entry which is preliminary data.</text>
</comment>